<dbReference type="OrthoDB" id="125971at2759"/>
<accession>A0A1V9YR69</accession>
<keyword evidence="3" id="KW-1185">Reference proteome</keyword>
<dbReference type="GO" id="GO:0016071">
    <property type="term" value="P:mRNA metabolic process"/>
    <property type="evidence" value="ECO:0007669"/>
    <property type="project" value="UniProtKB-ARBA"/>
</dbReference>
<organism evidence="2 3">
    <name type="scientific">Achlya hypogyna</name>
    <name type="common">Oomycete</name>
    <name type="synonym">Protoachlya hypogyna</name>
    <dbReference type="NCBI Taxonomy" id="1202772"/>
    <lineage>
        <taxon>Eukaryota</taxon>
        <taxon>Sar</taxon>
        <taxon>Stramenopiles</taxon>
        <taxon>Oomycota</taxon>
        <taxon>Saprolegniomycetes</taxon>
        <taxon>Saprolegniales</taxon>
        <taxon>Achlyaceae</taxon>
        <taxon>Achlya</taxon>
    </lineage>
</organism>
<feature type="compositionally biased region" description="Basic and acidic residues" evidence="1">
    <location>
        <begin position="78"/>
        <end position="91"/>
    </location>
</feature>
<dbReference type="Pfam" id="PF15365">
    <property type="entry name" value="PNRC"/>
    <property type="match status" value="1"/>
</dbReference>
<feature type="compositionally biased region" description="Polar residues" evidence="1">
    <location>
        <begin position="127"/>
        <end position="138"/>
    </location>
</feature>
<evidence type="ECO:0000256" key="1">
    <source>
        <dbReference type="SAM" id="MobiDB-lite"/>
    </source>
</evidence>
<gene>
    <name evidence="2" type="ORF">ACHHYP_07004</name>
</gene>
<dbReference type="Proteomes" id="UP000243579">
    <property type="component" value="Unassembled WGS sequence"/>
</dbReference>
<protein>
    <submittedName>
        <fullName evidence="2">Uncharacterized protein</fullName>
    </submittedName>
</protein>
<dbReference type="AlphaFoldDB" id="A0A1V9YR69"/>
<comment type="caution">
    <text evidence="2">The sequence shown here is derived from an EMBL/GenBank/DDBJ whole genome shotgun (WGS) entry which is preliminary data.</text>
</comment>
<evidence type="ECO:0000313" key="3">
    <source>
        <dbReference type="Proteomes" id="UP000243579"/>
    </source>
</evidence>
<dbReference type="EMBL" id="JNBR01001389">
    <property type="protein sequence ID" value="OQR88264.1"/>
    <property type="molecule type" value="Genomic_DNA"/>
</dbReference>
<name>A0A1V9YR69_ACHHY</name>
<sequence>MTHLQPRAPRDLVGRPLVPFFTDEGHVNASLQIAATATHETMDVDARVWNAEQGYFEYPEPCTQAKPTLLLTPQRLENSIREERSKSRGKTEPSAQSQQRSPPRAASNPKKQRSKKPTATIEPHTPSPTQSKQTTRNSGGEKKQKASTQASAKWAWSAFQSSPDPKTLPMPPFLSPQPVVTEKPSPPPPPAPSIQILQRPKAVVTKPEDAMTLQLRKMLNMESS</sequence>
<feature type="compositionally biased region" description="Low complexity" evidence="1">
    <location>
        <begin position="146"/>
        <end position="158"/>
    </location>
</feature>
<proteinExistence type="predicted"/>
<feature type="region of interest" description="Disordered" evidence="1">
    <location>
        <begin position="66"/>
        <end position="205"/>
    </location>
</feature>
<feature type="compositionally biased region" description="Pro residues" evidence="1">
    <location>
        <begin position="166"/>
        <end position="175"/>
    </location>
</feature>
<evidence type="ECO:0000313" key="2">
    <source>
        <dbReference type="EMBL" id="OQR88264.1"/>
    </source>
</evidence>
<reference evidence="2 3" key="1">
    <citation type="journal article" date="2014" name="Genome Biol. Evol.">
        <title>The secreted proteins of Achlya hypogyna and Thraustotheca clavata identify the ancestral oomycete secretome and reveal gene acquisitions by horizontal gene transfer.</title>
        <authorList>
            <person name="Misner I."/>
            <person name="Blouin N."/>
            <person name="Leonard G."/>
            <person name="Richards T.A."/>
            <person name="Lane C.E."/>
        </authorList>
    </citation>
    <scope>NUCLEOTIDE SEQUENCE [LARGE SCALE GENOMIC DNA]</scope>
    <source>
        <strain evidence="2 3">ATCC 48635</strain>
    </source>
</reference>
<dbReference type="InterPro" id="IPR028322">
    <property type="entry name" value="PNRC-like_rgn"/>
</dbReference>